<evidence type="ECO:0000256" key="1">
    <source>
        <dbReference type="SAM" id="Phobius"/>
    </source>
</evidence>
<keyword evidence="1" id="KW-0812">Transmembrane</keyword>
<keyword evidence="1" id="KW-1133">Transmembrane helix</keyword>
<sequence>MSAEGWLRGALLLLPDGLRPRYREEWLGSLRDAHELDVPRAAIVRGAYLTALGTPRSPAAFGLTPGELGFRRLRWAAAWFAAALVLLNGGWLVPGEALPAPLASLVSTGLAGLAIVAAGSGAVAATIGLRTLLPVRRPWLGWFLAAGIALAGAAVVLALLGVFALAFALLLGYVAGLGLVVIAMAWPIAREPALRRTVPGIPARLGVRRSALLAAATLLAALVVAVLHLLVWNPMAKVPGLGLAEIYAELAARGEHPSLGIGFVMAWAAMWLPLVLLFLAVAVIGPRGPLRNLDERRVARSALAGLAGIGFGVFIAGFNLGMSLADAFMTSGGDAAFSGALLTAAATVAGVAACLRIIPHTTAPAAG</sequence>
<feature type="transmembrane region" description="Helical" evidence="1">
    <location>
        <begin position="139"/>
        <end position="160"/>
    </location>
</feature>
<keyword evidence="3" id="KW-1185">Reference proteome</keyword>
<dbReference type="EMBL" id="BMRJ01000001">
    <property type="protein sequence ID" value="GGR21499.1"/>
    <property type="molecule type" value="Genomic_DNA"/>
</dbReference>
<feature type="transmembrane region" description="Helical" evidence="1">
    <location>
        <begin position="303"/>
        <end position="324"/>
    </location>
</feature>
<reference evidence="2" key="1">
    <citation type="journal article" date="2014" name="Int. J. Syst. Evol. Microbiol.">
        <title>Complete genome sequence of Corynebacterium casei LMG S-19264T (=DSM 44701T), isolated from a smear-ripened cheese.</title>
        <authorList>
            <consortium name="US DOE Joint Genome Institute (JGI-PGF)"/>
            <person name="Walter F."/>
            <person name="Albersmeier A."/>
            <person name="Kalinowski J."/>
            <person name="Ruckert C."/>
        </authorList>
    </citation>
    <scope>NUCLEOTIDE SEQUENCE</scope>
    <source>
        <strain evidence="2">JCM 3346</strain>
    </source>
</reference>
<accession>A0A918CES5</accession>
<feature type="transmembrane region" description="Helical" evidence="1">
    <location>
        <begin position="105"/>
        <end position="127"/>
    </location>
</feature>
<comment type="caution">
    <text evidence="2">The sequence shown here is derived from an EMBL/GenBank/DDBJ whole genome shotgun (WGS) entry which is preliminary data.</text>
</comment>
<gene>
    <name evidence="2" type="ORF">GCM10010196_13740</name>
</gene>
<evidence type="ECO:0000313" key="2">
    <source>
        <dbReference type="EMBL" id="GGR21499.1"/>
    </source>
</evidence>
<feature type="transmembrane region" description="Helical" evidence="1">
    <location>
        <begin position="210"/>
        <end position="231"/>
    </location>
</feature>
<keyword evidence="1" id="KW-0472">Membrane</keyword>
<feature type="transmembrane region" description="Helical" evidence="1">
    <location>
        <begin position="166"/>
        <end position="189"/>
    </location>
</feature>
<evidence type="ECO:0000313" key="3">
    <source>
        <dbReference type="Proteomes" id="UP000610303"/>
    </source>
</evidence>
<protein>
    <submittedName>
        <fullName evidence="2">Uncharacterized protein</fullName>
    </submittedName>
</protein>
<feature type="transmembrane region" description="Helical" evidence="1">
    <location>
        <begin position="336"/>
        <end position="358"/>
    </location>
</feature>
<feature type="transmembrane region" description="Helical" evidence="1">
    <location>
        <begin position="75"/>
        <end position="93"/>
    </location>
</feature>
<name>A0A918CES5_AGRME</name>
<organism evidence="2 3">
    <name type="scientific">Agromyces mediolanus</name>
    <name type="common">Corynebacterium mediolanum</name>
    <dbReference type="NCBI Taxonomy" id="41986"/>
    <lineage>
        <taxon>Bacteria</taxon>
        <taxon>Bacillati</taxon>
        <taxon>Actinomycetota</taxon>
        <taxon>Actinomycetes</taxon>
        <taxon>Micrococcales</taxon>
        <taxon>Microbacteriaceae</taxon>
        <taxon>Agromyces</taxon>
    </lineage>
</organism>
<feature type="transmembrane region" description="Helical" evidence="1">
    <location>
        <begin position="259"/>
        <end position="283"/>
    </location>
</feature>
<reference evidence="2" key="2">
    <citation type="submission" date="2020-09" db="EMBL/GenBank/DDBJ databases">
        <authorList>
            <person name="Sun Q."/>
            <person name="Ohkuma M."/>
        </authorList>
    </citation>
    <scope>NUCLEOTIDE SEQUENCE</scope>
    <source>
        <strain evidence="2">JCM 3346</strain>
    </source>
</reference>
<dbReference type="Proteomes" id="UP000610303">
    <property type="component" value="Unassembled WGS sequence"/>
</dbReference>
<proteinExistence type="predicted"/>
<dbReference type="AlphaFoldDB" id="A0A918CES5"/>
<dbReference type="RefSeq" id="WP_189084506.1">
    <property type="nucleotide sequence ID" value="NZ_BMRJ01000001.1"/>
</dbReference>